<dbReference type="InterPro" id="IPR000719">
    <property type="entry name" value="Prot_kinase_dom"/>
</dbReference>
<reference evidence="15" key="3">
    <citation type="submission" date="2023-11" db="EMBL/GenBank/DDBJ databases">
        <authorList>
            <person name="Beijen E."/>
            <person name="Ohm R.A."/>
        </authorList>
    </citation>
    <scope>NUCLEOTIDE SEQUENCE</scope>
    <source>
        <strain evidence="15">CBS 150709</strain>
    </source>
</reference>
<comment type="catalytic activity">
    <reaction evidence="11">
        <text>L-seryl-[protein] + ATP = O-phospho-L-seryl-[protein] + ADP + H(+)</text>
        <dbReference type="Rhea" id="RHEA:17989"/>
        <dbReference type="Rhea" id="RHEA-COMP:9863"/>
        <dbReference type="Rhea" id="RHEA-COMP:11604"/>
        <dbReference type="ChEBI" id="CHEBI:15378"/>
        <dbReference type="ChEBI" id="CHEBI:29999"/>
        <dbReference type="ChEBI" id="CHEBI:30616"/>
        <dbReference type="ChEBI" id="CHEBI:83421"/>
        <dbReference type="ChEBI" id="CHEBI:456216"/>
        <dbReference type="EC" id="2.7.11.17"/>
    </reaction>
</comment>
<keyword evidence="8 12" id="KW-0067">ATP-binding</keyword>
<keyword evidence="6 12" id="KW-0547">Nucleotide-binding</keyword>
<comment type="catalytic activity">
    <reaction evidence="10">
        <text>L-threonyl-[protein] + ATP = O-phospho-L-threonyl-[protein] + ADP + H(+)</text>
        <dbReference type="Rhea" id="RHEA:46608"/>
        <dbReference type="Rhea" id="RHEA-COMP:11060"/>
        <dbReference type="Rhea" id="RHEA-COMP:11605"/>
        <dbReference type="ChEBI" id="CHEBI:15378"/>
        <dbReference type="ChEBI" id="CHEBI:30013"/>
        <dbReference type="ChEBI" id="CHEBI:30616"/>
        <dbReference type="ChEBI" id="CHEBI:61977"/>
        <dbReference type="ChEBI" id="CHEBI:456216"/>
        <dbReference type="EC" id="2.7.11.17"/>
    </reaction>
</comment>
<keyword evidence="4" id="KW-0597">Phosphoprotein</keyword>
<keyword evidence="3" id="KW-0723">Serine/threonine-protein kinase</keyword>
<evidence type="ECO:0000256" key="5">
    <source>
        <dbReference type="ARBA" id="ARBA00022679"/>
    </source>
</evidence>
<dbReference type="PROSITE" id="PS00107">
    <property type="entry name" value="PROTEIN_KINASE_ATP"/>
    <property type="match status" value="1"/>
</dbReference>
<keyword evidence="9" id="KW-0112">Calmodulin-binding</keyword>
<evidence type="ECO:0000256" key="3">
    <source>
        <dbReference type="ARBA" id="ARBA00022527"/>
    </source>
</evidence>
<evidence type="ECO:0000256" key="1">
    <source>
        <dbReference type="ARBA" id="ARBA00005354"/>
    </source>
</evidence>
<dbReference type="Proteomes" id="UP000245956">
    <property type="component" value="Unassembled WGS sequence"/>
</dbReference>
<comment type="similarity">
    <text evidence="1">Belongs to the protein kinase superfamily. CAMK Ser/Thr protein kinase family. CaMK subfamily.</text>
</comment>
<feature type="region of interest" description="Disordered" evidence="13">
    <location>
        <begin position="119"/>
        <end position="141"/>
    </location>
</feature>
<evidence type="ECO:0000256" key="2">
    <source>
        <dbReference type="ARBA" id="ARBA00012434"/>
    </source>
</evidence>
<keyword evidence="18" id="KW-1185">Reference proteome</keyword>
<evidence type="ECO:0000256" key="4">
    <source>
        <dbReference type="ARBA" id="ARBA00022553"/>
    </source>
</evidence>
<name>A0A2U3EIZ2_PURLI</name>
<dbReference type="PROSITE" id="PS50011">
    <property type="entry name" value="PROTEIN_KINASE_DOM"/>
    <property type="match status" value="1"/>
</dbReference>
<evidence type="ECO:0000259" key="14">
    <source>
        <dbReference type="PROSITE" id="PS50011"/>
    </source>
</evidence>
<reference evidence="16" key="1">
    <citation type="submission" date="2015-05" db="EMBL/GenBank/DDBJ databases">
        <authorList>
            <person name="Wang D.B."/>
            <person name="Wang M."/>
        </authorList>
    </citation>
    <scope>NUCLEOTIDE SEQUENCE</scope>
    <source>
        <strain evidence="16">36-1</strain>
    </source>
</reference>
<dbReference type="EC" id="2.7.11.17" evidence="2"/>
<dbReference type="InterPro" id="IPR011009">
    <property type="entry name" value="Kinase-like_dom_sf"/>
</dbReference>
<evidence type="ECO:0000313" key="16">
    <source>
        <dbReference type="EMBL" id="PWI74495.1"/>
    </source>
</evidence>
<feature type="domain" description="Protein kinase" evidence="14">
    <location>
        <begin position="210"/>
        <end position="484"/>
    </location>
</feature>
<dbReference type="GO" id="GO:0005524">
    <property type="term" value="F:ATP binding"/>
    <property type="evidence" value="ECO:0007669"/>
    <property type="project" value="UniProtKB-UniRule"/>
</dbReference>
<protein>
    <recommendedName>
        <fullName evidence="2">calcium/calmodulin-dependent protein kinase</fullName>
        <ecNumber evidence="2">2.7.11.17</ecNumber>
    </recommendedName>
</protein>
<reference evidence="15 18" key="4">
    <citation type="journal article" date="2024" name="Microbiol. Resour. Announc.">
        <title>Genome annotations for the ascomycete fungi Trichoderma harzianum, Trichoderma aggressivum, and Purpureocillium lilacinum.</title>
        <authorList>
            <person name="Beijen E.P.W."/>
            <person name="Ohm R.A."/>
        </authorList>
    </citation>
    <scope>NUCLEOTIDE SEQUENCE [LARGE SCALE GENOMIC DNA]</scope>
    <source>
        <strain evidence="15 18">CBS 150709</strain>
    </source>
</reference>
<dbReference type="CDD" id="cd05117">
    <property type="entry name" value="STKc_CAMK"/>
    <property type="match status" value="1"/>
</dbReference>
<evidence type="ECO:0000256" key="8">
    <source>
        <dbReference type="ARBA" id="ARBA00022840"/>
    </source>
</evidence>
<feature type="region of interest" description="Disordered" evidence="13">
    <location>
        <begin position="54"/>
        <end position="82"/>
    </location>
</feature>
<evidence type="ECO:0000256" key="10">
    <source>
        <dbReference type="ARBA" id="ARBA00047307"/>
    </source>
</evidence>
<organism evidence="16 17">
    <name type="scientific">Purpureocillium lilacinum</name>
    <name type="common">Paecilomyces lilacinus</name>
    <dbReference type="NCBI Taxonomy" id="33203"/>
    <lineage>
        <taxon>Eukaryota</taxon>
        <taxon>Fungi</taxon>
        <taxon>Dikarya</taxon>
        <taxon>Ascomycota</taxon>
        <taxon>Pezizomycotina</taxon>
        <taxon>Sordariomycetes</taxon>
        <taxon>Hypocreomycetidae</taxon>
        <taxon>Hypocreales</taxon>
        <taxon>Ophiocordycipitaceae</taxon>
        <taxon>Purpureocillium</taxon>
    </lineage>
</organism>
<dbReference type="EMBL" id="LCWV01000003">
    <property type="protein sequence ID" value="PWI74495.1"/>
    <property type="molecule type" value="Genomic_DNA"/>
</dbReference>
<dbReference type="InterPro" id="IPR017441">
    <property type="entry name" value="Protein_kinase_ATP_BS"/>
</dbReference>
<reference evidence="16 17" key="2">
    <citation type="journal article" date="2016" name="Front. Microbiol.">
        <title>Genome and transcriptome sequences reveal the specific parasitism of the nematophagous Purpureocillium lilacinum 36-1.</title>
        <authorList>
            <person name="Xie J."/>
            <person name="Li S."/>
            <person name="Mo C."/>
            <person name="Xiao X."/>
            <person name="Peng D."/>
            <person name="Wang G."/>
            <person name="Xiao Y."/>
        </authorList>
    </citation>
    <scope>NUCLEOTIDE SEQUENCE [LARGE SCALE GENOMIC DNA]</scope>
    <source>
        <strain evidence="16 17">36-1</strain>
    </source>
</reference>
<dbReference type="GO" id="GO:0005516">
    <property type="term" value="F:calmodulin binding"/>
    <property type="evidence" value="ECO:0007669"/>
    <property type="project" value="UniProtKB-KW"/>
</dbReference>
<evidence type="ECO:0000313" key="17">
    <source>
        <dbReference type="Proteomes" id="UP000245956"/>
    </source>
</evidence>
<evidence type="ECO:0000313" key="18">
    <source>
        <dbReference type="Proteomes" id="UP001287286"/>
    </source>
</evidence>
<gene>
    <name evidence="16" type="ORF">PCL_07809</name>
    <name evidence="15" type="ORF">Purlil1_4316</name>
</gene>
<accession>A0A2U3EIZ2</accession>
<evidence type="ECO:0000256" key="9">
    <source>
        <dbReference type="ARBA" id="ARBA00022860"/>
    </source>
</evidence>
<evidence type="ECO:0000256" key="6">
    <source>
        <dbReference type="ARBA" id="ARBA00022741"/>
    </source>
</evidence>
<evidence type="ECO:0000256" key="12">
    <source>
        <dbReference type="PROSITE-ProRule" id="PRU10141"/>
    </source>
</evidence>
<sequence>MIGSTFKVIASGADERQTCGDAGGSVSPFLWRPPDGRSNRRYVRGAVERVAGTPCGGGHLVDGAGSAQPPRPRSVAPQSTLSALASPSLASGCRASGAFRPLRAAQPQQTSRLAALEGTWSAPTEHPSSTAPSRRPTQSSAPPVAVLFTFARRSTAATEANLWHSTRDSPSSHHHLVLCGCLVNPLPSSPLDPSSACPDAAGQSTVGHDELFGRTLGAGTYGVVREADGPTGKVAVKIILKKNVKGNERMVYDELDMLQRLKHPHIVKFVDWFESRDKFYIVTQLATGGELFDRICDQGKFTEKDASQTIKQVLSAVDYLHDNDVVHRGAPLSLGTLTDSLLTSFVVDLKPENLLYLTRELESDLVLADFGIAKTLDSKEDTLKTMAGSFGYAAPEVMEQKGHGKPVDMWSLGVITYTLLCGYSPFRSENLRDLLHECTSSQVVFHERYWKEVSDDGKDFILKLIVPEPEQRWTSKQALGHIWLTGKNATEHDLVPELLKARELRSKFKHAVLAASLKKRIADLKDADSDSDNEMRDAEQAIPSASSASLPKPDAKTASLKDKISGAMFREVVLAKLKDEKQKKEALEVDQELENEVRRRSFNGSSGAA</sequence>
<dbReference type="FunFam" id="3.30.200.20:FF:000278">
    <property type="entry name" value="Calcium/calmodulin-dependent protein kinase II"/>
    <property type="match status" value="1"/>
</dbReference>
<dbReference type="Pfam" id="PF00069">
    <property type="entry name" value="Pkinase"/>
    <property type="match status" value="2"/>
</dbReference>
<dbReference type="PANTHER" id="PTHR24347">
    <property type="entry name" value="SERINE/THREONINE-PROTEIN KINASE"/>
    <property type="match status" value="1"/>
</dbReference>
<dbReference type="SMART" id="SM00220">
    <property type="entry name" value="S_TKc"/>
    <property type="match status" value="1"/>
</dbReference>
<evidence type="ECO:0000256" key="13">
    <source>
        <dbReference type="SAM" id="MobiDB-lite"/>
    </source>
</evidence>
<feature type="binding site" evidence="12">
    <location>
        <position position="241"/>
    </location>
    <ligand>
        <name>ATP</name>
        <dbReference type="ChEBI" id="CHEBI:30616"/>
    </ligand>
</feature>
<feature type="compositionally biased region" description="Polar residues" evidence="13">
    <location>
        <begin position="126"/>
        <end position="141"/>
    </location>
</feature>
<evidence type="ECO:0000256" key="7">
    <source>
        <dbReference type="ARBA" id="ARBA00022777"/>
    </source>
</evidence>
<feature type="region of interest" description="Disordered" evidence="13">
    <location>
        <begin position="582"/>
        <end position="609"/>
    </location>
</feature>
<dbReference type="SUPFAM" id="SSF56112">
    <property type="entry name" value="Protein kinase-like (PK-like)"/>
    <property type="match status" value="1"/>
</dbReference>
<dbReference type="GO" id="GO:0004683">
    <property type="term" value="F:calcium/calmodulin-dependent protein kinase activity"/>
    <property type="evidence" value="ECO:0007669"/>
    <property type="project" value="UniProtKB-EC"/>
</dbReference>
<dbReference type="Gene3D" id="1.10.510.10">
    <property type="entry name" value="Transferase(Phosphotransferase) domain 1"/>
    <property type="match status" value="1"/>
</dbReference>
<dbReference type="Proteomes" id="UP001287286">
    <property type="component" value="Unassembled WGS sequence"/>
</dbReference>
<proteinExistence type="inferred from homology"/>
<dbReference type="FunFam" id="1.10.510.10:FF:000449">
    <property type="entry name" value="Calcium/calmodulin-dependent protein kinase"/>
    <property type="match status" value="1"/>
</dbReference>
<evidence type="ECO:0000256" key="11">
    <source>
        <dbReference type="ARBA" id="ARBA00047430"/>
    </source>
</evidence>
<dbReference type="Gene3D" id="3.30.200.20">
    <property type="entry name" value="Phosphorylase Kinase, domain 1"/>
    <property type="match status" value="1"/>
</dbReference>
<feature type="region of interest" description="Disordered" evidence="13">
    <location>
        <begin position="525"/>
        <end position="561"/>
    </location>
</feature>
<dbReference type="EMBL" id="JAWRVI010000012">
    <property type="protein sequence ID" value="KAK4091302.1"/>
    <property type="molecule type" value="Genomic_DNA"/>
</dbReference>
<keyword evidence="5" id="KW-0808">Transferase</keyword>
<dbReference type="AlphaFoldDB" id="A0A2U3EIZ2"/>
<comment type="caution">
    <text evidence="16">The sequence shown here is derived from an EMBL/GenBank/DDBJ whole genome shotgun (WGS) entry which is preliminary data.</text>
</comment>
<feature type="compositionally biased region" description="Basic and acidic residues" evidence="13">
    <location>
        <begin position="525"/>
        <end position="539"/>
    </location>
</feature>
<keyword evidence="7 16" id="KW-0418">Kinase</keyword>
<evidence type="ECO:0000313" key="15">
    <source>
        <dbReference type="EMBL" id="KAK4091302.1"/>
    </source>
</evidence>